<dbReference type="Proteomes" id="UP001611263">
    <property type="component" value="Unassembled WGS sequence"/>
</dbReference>
<evidence type="ECO:0000313" key="2">
    <source>
        <dbReference type="EMBL" id="MFI1460368.1"/>
    </source>
</evidence>
<sequence length="259" mass="27074">MLARSHGVEVVGFDLPDLAEQPMREFAAAVDRVLTDYPMIVVDRVAVAELGDDSEPVQWRQERRLSATIRSIILDGRAARRPGGPETAVSSEFAAAQPDNTDDTADVPSSDSARPRSARPTREQSGGIAAGESYGTAPVAMDDPAAGSGGAGIYAETVRALGPALDSAGGGAAGAGARRALVADYMKAVAGRYTTLAELVQGFRRWRAELACATDESGRFDLQRAMRAGFAEVVLRGGEASAPARTLHALLVDAAHGRD</sequence>
<protein>
    <submittedName>
        <fullName evidence="2">Uncharacterized protein</fullName>
    </submittedName>
</protein>
<organism evidence="2 3">
    <name type="scientific">Nocardia carnea</name>
    <dbReference type="NCBI Taxonomy" id="37328"/>
    <lineage>
        <taxon>Bacteria</taxon>
        <taxon>Bacillati</taxon>
        <taxon>Actinomycetota</taxon>
        <taxon>Actinomycetes</taxon>
        <taxon>Mycobacteriales</taxon>
        <taxon>Nocardiaceae</taxon>
        <taxon>Nocardia</taxon>
    </lineage>
</organism>
<dbReference type="GeneID" id="93509618"/>
<feature type="region of interest" description="Disordered" evidence="1">
    <location>
        <begin position="76"/>
        <end position="141"/>
    </location>
</feature>
<dbReference type="EMBL" id="JBIRUQ010000001">
    <property type="protein sequence ID" value="MFI1460368.1"/>
    <property type="molecule type" value="Genomic_DNA"/>
</dbReference>
<name>A0ABW7TH57_9NOCA</name>
<evidence type="ECO:0000313" key="3">
    <source>
        <dbReference type="Proteomes" id="UP001611263"/>
    </source>
</evidence>
<keyword evidence="3" id="KW-1185">Reference proteome</keyword>
<gene>
    <name evidence="2" type="ORF">ACH4WX_06545</name>
</gene>
<proteinExistence type="predicted"/>
<evidence type="ECO:0000256" key="1">
    <source>
        <dbReference type="SAM" id="MobiDB-lite"/>
    </source>
</evidence>
<dbReference type="RefSeq" id="WP_156052208.1">
    <property type="nucleotide sequence ID" value="NZ_JBIRUQ010000001.1"/>
</dbReference>
<accession>A0ABW7TH57</accession>
<reference evidence="2 3" key="1">
    <citation type="submission" date="2024-10" db="EMBL/GenBank/DDBJ databases">
        <title>The Natural Products Discovery Center: Release of the First 8490 Sequenced Strains for Exploring Actinobacteria Biosynthetic Diversity.</title>
        <authorList>
            <person name="Kalkreuter E."/>
            <person name="Kautsar S.A."/>
            <person name="Yang D."/>
            <person name="Bader C.D."/>
            <person name="Teijaro C.N."/>
            <person name="Fluegel L."/>
            <person name="Davis C.M."/>
            <person name="Simpson J.R."/>
            <person name="Lauterbach L."/>
            <person name="Steele A.D."/>
            <person name="Gui C."/>
            <person name="Meng S."/>
            <person name="Li G."/>
            <person name="Viehrig K."/>
            <person name="Ye F."/>
            <person name="Su P."/>
            <person name="Kiefer A.F."/>
            <person name="Nichols A."/>
            <person name="Cepeda A.J."/>
            <person name="Yan W."/>
            <person name="Fan B."/>
            <person name="Jiang Y."/>
            <person name="Adhikari A."/>
            <person name="Zheng C.-J."/>
            <person name="Schuster L."/>
            <person name="Cowan T.M."/>
            <person name="Smanski M.J."/>
            <person name="Chevrette M.G."/>
            <person name="De Carvalho L.P.S."/>
            <person name="Shen B."/>
        </authorList>
    </citation>
    <scope>NUCLEOTIDE SEQUENCE [LARGE SCALE GENOMIC DNA]</scope>
    <source>
        <strain evidence="2 3">NPDC020568</strain>
    </source>
</reference>
<comment type="caution">
    <text evidence="2">The sequence shown here is derived from an EMBL/GenBank/DDBJ whole genome shotgun (WGS) entry which is preliminary data.</text>
</comment>